<evidence type="ECO:0000313" key="7">
    <source>
        <dbReference type="EMBL" id="MBB2959322.1"/>
    </source>
</evidence>
<dbReference type="GO" id="GO:0003677">
    <property type="term" value="F:DNA binding"/>
    <property type="evidence" value="ECO:0007669"/>
    <property type="project" value="UniProtKB-KW"/>
</dbReference>
<evidence type="ECO:0000256" key="5">
    <source>
        <dbReference type="SAM" id="Phobius"/>
    </source>
</evidence>
<dbReference type="AlphaFoldDB" id="A0A7W4USR0"/>
<evidence type="ECO:0000256" key="4">
    <source>
        <dbReference type="ARBA" id="ARBA00023163"/>
    </source>
</evidence>
<evidence type="ECO:0000256" key="1">
    <source>
        <dbReference type="ARBA" id="ARBA00023015"/>
    </source>
</evidence>
<dbReference type="Proteomes" id="UP000545286">
    <property type="component" value="Unassembled WGS sequence"/>
</dbReference>
<dbReference type="InterPro" id="IPR039425">
    <property type="entry name" value="RNA_pol_sigma-70-like"/>
</dbReference>
<gene>
    <name evidence="7" type="ORF">FHX72_003487</name>
</gene>
<evidence type="ECO:0000259" key="6">
    <source>
        <dbReference type="Pfam" id="PF04542"/>
    </source>
</evidence>
<dbReference type="GO" id="GO:0006352">
    <property type="term" value="P:DNA-templated transcription initiation"/>
    <property type="evidence" value="ECO:0007669"/>
    <property type="project" value="InterPro"/>
</dbReference>
<keyword evidence="8" id="KW-1185">Reference proteome</keyword>
<keyword evidence="5" id="KW-0472">Membrane</keyword>
<reference evidence="7 8" key="1">
    <citation type="submission" date="2020-08" db="EMBL/GenBank/DDBJ databases">
        <title>Sequencing the genomes of 1000 actinobacteria strains.</title>
        <authorList>
            <person name="Klenk H.-P."/>
        </authorList>
    </citation>
    <scope>NUCLEOTIDE SEQUENCE [LARGE SCALE GENOMIC DNA]</scope>
    <source>
        <strain evidence="7 8">DSM 20419</strain>
    </source>
</reference>
<proteinExistence type="predicted"/>
<name>A0A7W4USR0_9MICO</name>
<comment type="caution">
    <text evidence="7">The sequence shown here is derived from an EMBL/GenBank/DDBJ whole genome shotgun (WGS) entry which is preliminary data.</text>
</comment>
<sequence>MSTDNQIIERSRAEPAAFAELYDRHYRLVHRYAARRTNAEVADDVMSETFLVAFEQRSRFDTARGEVKSWLLGIATTLLKKHWRLEAREWRSFTASDAAALTENRDFTADAEARVDAGARMRRLGWAVASLSKGGRDALLERAARARGAKSGSARPTADRAKLRRGLGWGLVGLSGVAVVSGALVLSNLTTVNGGDQIGQAPVVASESPASGSATGEARTAESVLRDAANKARQVEDPVLAEGQYLLLETEIGTSAWEGTTDVNPEVSPVAWMIGRTVQLYVAWDDNQESIAVNGLESVSETLGPESEAAAARWLQEQPTEVDPATMVWRFKNSEVMIGKVAGTQAAYAALPRDPQALFDYYVADLDASSPQYDAECLRALQTQLRDGATPADVRASLYEAMLLIPSLTLVDAPVEVNGVAATALSVDDTVFPIREQVLIDQTTGALVGMQTVYTMASNGLPAGHVKDSAFYTAEVVDGVPF</sequence>
<accession>A0A7W4USR0</accession>
<keyword evidence="3" id="KW-0238">DNA-binding</keyword>
<feature type="domain" description="RNA polymerase sigma-70 region 2" evidence="6">
    <location>
        <begin position="21"/>
        <end position="88"/>
    </location>
</feature>
<organism evidence="7 8">
    <name type="scientific">Pseudoclavibacter helvolus</name>
    <dbReference type="NCBI Taxonomy" id="255205"/>
    <lineage>
        <taxon>Bacteria</taxon>
        <taxon>Bacillati</taxon>
        <taxon>Actinomycetota</taxon>
        <taxon>Actinomycetes</taxon>
        <taxon>Micrococcales</taxon>
        <taxon>Microbacteriaceae</taxon>
        <taxon>Pseudoclavibacter</taxon>
    </lineage>
</organism>
<dbReference type="Gene3D" id="1.10.1740.10">
    <property type="match status" value="1"/>
</dbReference>
<evidence type="ECO:0000256" key="2">
    <source>
        <dbReference type="ARBA" id="ARBA00023082"/>
    </source>
</evidence>
<dbReference type="GO" id="GO:0016987">
    <property type="term" value="F:sigma factor activity"/>
    <property type="evidence" value="ECO:0007669"/>
    <property type="project" value="UniProtKB-KW"/>
</dbReference>
<keyword evidence="5" id="KW-1133">Transmembrane helix</keyword>
<keyword evidence="1" id="KW-0805">Transcription regulation</keyword>
<keyword evidence="2" id="KW-0731">Sigma factor</keyword>
<dbReference type="PANTHER" id="PTHR43133">
    <property type="entry name" value="RNA POLYMERASE ECF-TYPE SIGMA FACTO"/>
    <property type="match status" value="1"/>
</dbReference>
<keyword evidence="5" id="KW-0812">Transmembrane</keyword>
<dbReference type="Pfam" id="PF04542">
    <property type="entry name" value="Sigma70_r2"/>
    <property type="match status" value="1"/>
</dbReference>
<dbReference type="PANTHER" id="PTHR43133:SF8">
    <property type="entry name" value="RNA POLYMERASE SIGMA FACTOR HI_1459-RELATED"/>
    <property type="match status" value="1"/>
</dbReference>
<dbReference type="RefSeq" id="WP_183626629.1">
    <property type="nucleotide sequence ID" value="NZ_JACHWJ010000006.1"/>
</dbReference>
<feature type="transmembrane region" description="Helical" evidence="5">
    <location>
        <begin position="167"/>
        <end position="186"/>
    </location>
</feature>
<keyword evidence="4" id="KW-0804">Transcription</keyword>
<dbReference type="SUPFAM" id="SSF88946">
    <property type="entry name" value="Sigma2 domain of RNA polymerase sigma factors"/>
    <property type="match status" value="1"/>
</dbReference>
<evidence type="ECO:0000256" key="3">
    <source>
        <dbReference type="ARBA" id="ARBA00023125"/>
    </source>
</evidence>
<dbReference type="InterPro" id="IPR007627">
    <property type="entry name" value="RNA_pol_sigma70_r2"/>
</dbReference>
<dbReference type="EMBL" id="JACHWJ010000006">
    <property type="protein sequence ID" value="MBB2959322.1"/>
    <property type="molecule type" value="Genomic_DNA"/>
</dbReference>
<dbReference type="InterPro" id="IPR013325">
    <property type="entry name" value="RNA_pol_sigma_r2"/>
</dbReference>
<protein>
    <submittedName>
        <fullName evidence="7">RNA polymerase sigma factor (Sigma-70 family)</fullName>
    </submittedName>
</protein>
<evidence type="ECO:0000313" key="8">
    <source>
        <dbReference type="Proteomes" id="UP000545286"/>
    </source>
</evidence>